<sequence length="60" mass="6759">MSTLNWHPHGMSHLCSQKTPDTILCNILNVANVLQMAYTENKATHPNKSGKLSKPWLIED</sequence>
<name>A0A2P2Q252_RHIMU</name>
<protein>
    <submittedName>
        <fullName evidence="1">Uncharacterized protein</fullName>
    </submittedName>
</protein>
<organism evidence="1">
    <name type="scientific">Rhizophora mucronata</name>
    <name type="common">Asiatic mangrove</name>
    <dbReference type="NCBI Taxonomy" id="61149"/>
    <lineage>
        <taxon>Eukaryota</taxon>
        <taxon>Viridiplantae</taxon>
        <taxon>Streptophyta</taxon>
        <taxon>Embryophyta</taxon>
        <taxon>Tracheophyta</taxon>
        <taxon>Spermatophyta</taxon>
        <taxon>Magnoliopsida</taxon>
        <taxon>eudicotyledons</taxon>
        <taxon>Gunneridae</taxon>
        <taxon>Pentapetalae</taxon>
        <taxon>rosids</taxon>
        <taxon>fabids</taxon>
        <taxon>Malpighiales</taxon>
        <taxon>Rhizophoraceae</taxon>
        <taxon>Rhizophora</taxon>
    </lineage>
</organism>
<accession>A0A2P2Q252</accession>
<dbReference type="AlphaFoldDB" id="A0A2P2Q252"/>
<reference evidence="1" key="1">
    <citation type="submission" date="2018-02" db="EMBL/GenBank/DDBJ databases">
        <title>Rhizophora mucronata_Transcriptome.</title>
        <authorList>
            <person name="Meera S.P."/>
            <person name="Sreeshan A."/>
            <person name="Augustine A."/>
        </authorList>
    </citation>
    <scope>NUCLEOTIDE SEQUENCE</scope>
    <source>
        <tissue evidence="1">Leaf</tissue>
    </source>
</reference>
<dbReference type="EMBL" id="GGEC01080563">
    <property type="protein sequence ID" value="MBX61047.1"/>
    <property type="molecule type" value="Transcribed_RNA"/>
</dbReference>
<evidence type="ECO:0000313" key="1">
    <source>
        <dbReference type="EMBL" id="MBX61047.1"/>
    </source>
</evidence>
<proteinExistence type="predicted"/>